<dbReference type="Proteomes" id="UP001642360">
    <property type="component" value="Unassembled WGS sequence"/>
</dbReference>
<dbReference type="EMBL" id="CAUOFW020005169">
    <property type="protein sequence ID" value="CAK9168866.1"/>
    <property type="molecule type" value="Genomic_DNA"/>
</dbReference>
<protein>
    <submittedName>
        <fullName evidence="2">Uncharacterized protein</fullName>
    </submittedName>
</protein>
<name>A0ABC8TIR4_9AQUA</name>
<sequence>MEFKYRAIDEQASAPYLPNQSSSFSYFAGQAVRAGYSSTNFRGAHEFFPNHVGEVVQREIEKQRIREEIIATEIVRKRILEAEVRREMQMEREMALRRGENFSVRLSSSSLTAAARRFEPKVSALDWYEGRTIEERLGLSLEERLGYSVARRAIGEFETVPFQRSVALKISDELPFHRGVEPMNSETVRPRPSVELSELKPVSEVSKEKEKVIFLVSIPSFSVCVCIQLLFLVSFLVRMLTG</sequence>
<keyword evidence="1" id="KW-0812">Transmembrane</keyword>
<reference evidence="2 3" key="1">
    <citation type="submission" date="2024-02" db="EMBL/GenBank/DDBJ databases">
        <authorList>
            <person name="Vignale AGUSTIN F."/>
            <person name="Sosa J E."/>
            <person name="Modenutti C."/>
        </authorList>
    </citation>
    <scope>NUCLEOTIDE SEQUENCE [LARGE SCALE GENOMIC DNA]</scope>
</reference>
<evidence type="ECO:0000256" key="1">
    <source>
        <dbReference type="SAM" id="Phobius"/>
    </source>
</evidence>
<evidence type="ECO:0000313" key="3">
    <source>
        <dbReference type="Proteomes" id="UP001642360"/>
    </source>
</evidence>
<proteinExistence type="predicted"/>
<comment type="caution">
    <text evidence="2">The sequence shown here is derived from an EMBL/GenBank/DDBJ whole genome shotgun (WGS) entry which is preliminary data.</text>
</comment>
<gene>
    <name evidence="2" type="ORF">ILEXP_LOCUS38281</name>
</gene>
<organism evidence="2 3">
    <name type="scientific">Ilex paraguariensis</name>
    <name type="common">yerba mate</name>
    <dbReference type="NCBI Taxonomy" id="185542"/>
    <lineage>
        <taxon>Eukaryota</taxon>
        <taxon>Viridiplantae</taxon>
        <taxon>Streptophyta</taxon>
        <taxon>Embryophyta</taxon>
        <taxon>Tracheophyta</taxon>
        <taxon>Spermatophyta</taxon>
        <taxon>Magnoliopsida</taxon>
        <taxon>eudicotyledons</taxon>
        <taxon>Gunneridae</taxon>
        <taxon>Pentapetalae</taxon>
        <taxon>asterids</taxon>
        <taxon>campanulids</taxon>
        <taxon>Aquifoliales</taxon>
        <taxon>Aquifoliaceae</taxon>
        <taxon>Ilex</taxon>
    </lineage>
</organism>
<accession>A0ABC8TIR4</accession>
<keyword evidence="1" id="KW-0472">Membrane</keyword>
<evidence type="ECO:0000313" key="2">
    <source>
        <dbReference type="EMBL" id="CAK9168866.1"/>
    </source>
</evidence>
<keyword evidence="3" id="KW-1185">Reference proteome</keyword>
<dbReference type="AlphaFoldDB" id="A0ABC8TIR4"/>
<keyword evidence="1" id="KW-1133">Transmembrane helix</keyword>
<feature type="transmembrane region" description="Helical" evidence="1">
    <location>
        <begin position="212"/>
        <end position="237"/>
    </location>
</feature>